<dbReference type="Proteomes" id="UP001732700">
    <property type="component" value="Chromosome 3D"/>
</dbReference>
<evidence type="ECO:0000313" key="2">
    <source>
        <dbReference type="Proteomes" id="UP001732700"/>
    </source>
</evidence>
<name>A0ACD5W203_AVESA</name>
<protein>
    <submittedName>
        <fullName evidence="1">Uncharacterized protein</fullName>
    </submittedName>
</protein>
<dbReference type="EnsemblPlants" id="AVESA.00010b.r2.3DG0561890.1">
    <property type="protein sequence ID" value="AVESA.00010b.r2.3DG0561890.1.CDS"/>
    <property type="gene ID" value="AVESA.00010b.r2.3DG0561890"/>
</dbReference>
<reference evidence="1" key="1">
    <citation type="submission" date="2021-05" db="EMBL/GenBank/DDBJ databases">
        <authorList>
            <person name="Scholz U."/>
            <person name="Mascher M."/>
            <person name="Fiebig A."/>
        </authorList>
    </citation>
    <scope>NUCLEOTIDE SEQUENCE [LARGE SCALE GENOMIC DNA]</scope>
</reference>
<evidence type="ECO:0000313" key="1">
    <source>
        <dbReference type="EnsemblPlants" id="AVESA.00010b.r2.3DG0561890.1.CDS"/>
    </source>
</evidence>
<sequence>MEDIARLPYITRLCLDIKLKGHSFGASVFHVLRMCTGVRHLQLTLVAETRRPKAQIACPSGCVCDQPPNWKTEELALNCLQEVVILNSTGTEHEGALMKRLFDWATVLEKMTITFHGSVAESKAREFFQMLETFSRPETCVKGPHFP</sequence>
<keyword evidence="2" id="KW-1185">Reference proteome</keyword>
<organism evidence="1 2">
    <name type="scientific">Avena sativa</name>
    <name type="common">Oat</name>
    <dbReference type="NCBI Taxonomy" id="4498"/>
    <lineage>
        <taxon>Eukaryota</taxon>
        <taxon>Viridiplantae</taxon>
        <taxon>Streptophyta</taxon>
        <taxon>Embryophyta</taxon>
        <taxon>Tracheophyta</taxon>
        <taxon>Spermatophyta</taxon>
        <taxon>Magnoliopsida</taxon>
        <taxon>Liliopsida</taxon>
        <taxon>Poales</taxon>
        <taxon>Poaceae</taxon>
        <taxon>BOP clade</taxon>
        <taxon>Pooideae</taxon>
        <taxon>Poodae</taxon>
        <taxon>Poeae</taxon>
        <taxon>Poeae Chloroplast Group 1 (Aveneae type)</taxon>
        <taxon>Aveninae</taxon>
        <taxon>Avena</taxon>
    </lineage>
</organism>
<proteinExistence type="predicted"/>
<reference evidence="1" key="2">
    <citation type="submission" date="2025-09" db="UniProtKB">
        <authorList>
            <consortium name="EnsemblPlants"/>
        </authorList>
    </citation>
    <scope>IDENTIFICATION</scope>
</reference>
<accession>A0ACD5W203</accession>